<sequence>MTSTYPSHQLPRLAGAFYLAIACVGGFSIGYVPQAIVVTGDAATTATNLSANLGLFKLGVLADIFVILFEVALTAILFVMFKKVSPVLSSTAMIARAGMAIVMGLNVLIWVMPLTFLDDLSGRAAEMMMLFDAHALGIFVWQLFFGVHLLALGAAILRSDLAPKLLGWGLFIGAFGYLVQGIAKLMFVEIAALNYAIIGLLVIVTLAELSFAVWLLIWGPKRFASAQR</sequence>
<proteinExistence type="predicted"/>
<dbReference type="AlphaFoldDB" id="A0A0K0Y547"/>
<organism evidence="1 2">
    <name type="scientific">Octadecabacter temperatus</name>
    <dbReference type="NCBI Taxonomy" id="1458307"/>
    <lineage>
        <taxon>Bacteria</taxon>
        <taxon>Pseudomonadati</taxon>
        <taxon>Pseudomonadota</taxon>
        <taxon>Alphaproteobacteria</taxon>
        <taxon>Rhodobacterales</taxon>
        <taxon>Roseobacteraceae</taxon>
        <taxon>Octadecabacter</taxon>
    </lineage>
</organism>
<name>A0A0K0Y547_9RHOB</name>
<dbReference type="Pfam" id="PF14329">
    <property type="entry name" value="DUF4386"/>
    <property type="match status" value="1"/>
</dbReference>
<dbReference type="InterPro" id="IPR025495">
    <property type="entry name" value="DUF4386"/>
</dbReference>
<evidence type="ECO:0000313" key="2">
    <source>
        <dbReference type="Proteomes" id="UP000067444"/>
    </source>
</evidence>
<keyword evidence="2" id="KW-1185">Reference proteome</keyword>
<protein>
    <submittedName>
        <fullName evidence="1">Uncharacterized protein</fullName>
    </submittedName>
</protein>
<dbReference type="RefSeq" id="WP_049834416.1">
    <property type="nucleotide sequence ID" value="NZ_CP012160.1"/>
</dbReference>
<dbReference type="OrthoDB" id="1160166at2"/>
<reference evidence="1 2" key="1">
    <citation type="journal article" date="2015" name="Genome Announc.">
        <title>Closed Genome Sequence of Octadecabacter temperatus SB1, the First Mesophilic Species of the Genus Octadecabacter.</title>
        <authorList>
            <person name="Voget S."/>
            <person name="Billerbeck S."/>
            <person name="Simon M."/>
            <person name="Daniel R."/>
        </authorList>
    </citation>
    <scope>NUCLEOTIDE SEQUENCE [LARGE SCALE GENOMIC DNA]</scope>
    <source>
        <strain evidence="1 2">SB1</strain>
    </source>
</reference>
<accession>A0A0K0Y547</accession>
<gene>
    <name evidence="1" type="ORF">OSB_15380</name>
</gene>
<evidence type="ECO:0000313" key="1">
    <source>
        <dbReference type="EMBL" id="AKS46089.1"/>
    </source>
</evidence>
<dbReference type="Proteomes" id="UP000067444">
    <property type="component" value="Chromosome"/>
</dbReference>
<dbReference type="KEGG" id="otm:OSB_15380"/>
<dbReference type="EMBL" id="CP012160">
    <property type="protein sequence ID" value="AKS46089.1"/>
    <property type="molecule type" value="Genomic_DNA"/>
</dbReference>